<dbReference type="Gene3D" id="1.20.1440.130">
    <property type="entry name" value="VKOR domain"/>
    <property type="match status" value="1"/>
</dbReference>
<keyword evidence="9" id="KW-0676">Redox-active center</keyword>
<dbReference type="InterPro" id="IPR038354">
    <property type="entry name" value="VKOR_sf"/>
</dbReference>
<accession>A0ABU4VN88</accession>
<dbReference type="Pfam" id="PF07884">
    <property type="entry name" value="VKOR"/>
    <property type="match status" value="1"/>
</dbReference>
<evidence type="ECO:0000256" key="9">
    <source>
        <dbReference type="ARBA" id="ARBA00023284"/>
    </source>
</evidence>
<dbReference type="Proteomes" id="UP001277761">
    <property type="component" value="Unassembled WGS sequence"/>
</dbReference>
<dbReference type="InterPro" id="IPR012932">
    <property type="entry name" value="VKOR"/>
</dbReference>
<evidence type="ECO:0000256" key="4">
    <source>
        <dbReference type="ARBA" id="ARBA00022719"/>
    </source>
</evidence>
<proteinExistence type="inferred from homology"/>
<keyword evidence="3 10" id="KW-0812">Transmembrane</keyword>
<feature type="transmembrane region" description="Helical" evidence="10">
    <location>
        <begin position="82"/>
        <end position="102"/>
    </location>
</feature>
<evidence type="ECO:0000256" key="7">
    <source>
        <dbReference type="ARBA" id="ARBA00023136"/>
    </source>
</evidence>
<evidence type="ECO:0000256" key="1">
    <source>
        <dbReference type="ARBA" id="ARBA00004141"/>
    </source>
</evidence>
<dbReference type="InterPro" id="IPR041714">
    <property type="entry name" value="VKOR_Actinobacteria"/>
</dbReference>
<comment type="similarity">
    <text evidence="2">Belongs to the VKOR family.</text>
</comment>
<organism evidence="12 13">
    <name type="scientific">Patulibacter brassicae</name>
    <dbReference type="NCBI Taxonomy" id="1705717"/>
    <lineage>
        <taxon>Bacteria</taxon>
        <taxon>Bacillati</taxon>
        <taxon>Actinomycetota</taxon>
        <taxon>Thermoleophilia</taxon>
        <taxon>Solirubrobacterales</taxon>
        <taxon>Patulibacteraceae</taxon>
        <taxon>Patulibacter</taxon>
    </lineage>
</organism>
<gene>
    <name evidence="12" type="ORF">SK069_17070</name>
</gene>
<evidence type="ECO:0000256" key="6">
    <source>
        <dbReference type="ARBA" id="ARBA00023002"/>
    </source>
</evidence>
<protein>
    <submittedName>
        <fullName evidence="12">Vitamin K epoxide reductase family protein</fullName>
    </submittedName>
</protein>
<evidence type="ECO:0000313" key="13">
    <source>
        <dbReference type="Proteomes" id="UP001277761"/>
    </source>
</evidence>
<evidence type="ECO:0000256" key="2">
    <source>
        <dbReference type="ARBA" id="ARBA00006214"/>
    </source>
</evidence>
<evidence type="ECO:0000313" key="12">
    <source>
        <dbReference type="EMBL" id="MDX8153313.1"/>
    </source>
</evidence>
<comment type="subcellular location">
    <subcellularLocation>
        <location evidence="1">Membrane</location>
        <topology evidence="1">Multi-pass membrane protein</topology>
    </subcellularLocation>
</comment>
<evidence type="ECO:0000256" key="3">
    <source>
        <dbReference type="ARBA" id="ARBA00022692"/>
    </source>
</evidence>
<name>A0ABU4VN88_9ACTN</name>
<keyword evidence="13" id="KW-1185">Reference proteome</keyword>
<evidence type="ECO:0000256" key="10">
    <source>
        <dbReference type="SAM" id="Phobius"/>
    </source>
</evidence>
<evidence type="ECO:0000259" key="11">
    <source>
        <dbReference type="SMART" id="SM00756"/>
    </source>
</evidence>
<keyword evidence="7 10" id="KW-0472">Membrane</keyword>
<evidence type="ECO:0000256" key="8">
    <source>
        <dbReference type="ARBA" id="ARBA00023157"/>
    </source>
</evidence>
<feature type="transmembrane region" description="Helical" evidence="10">
    <location>
        <begin position="20"/>
        <end position="40"/>
    </location>
</feature>
<dbReference type="CDD" id="cd12922">
    <property type="entry name" value="VKOR_5"/>
    <property type="match status" value="1"/>
</dbReference>
<dbReference type="RefSeq" id="WP_319955462.1">
    <property type="nucleotide sequence ID" value="NZ_JAXAVX010000012.1"/>
</dbReference>
<comment type="caution">
    <text evidence="12">The sequence shown here is derived from an EMBL/GenBank/DDBJ whole genome shotgun (WGS) entry which is preliminary data.</text>
</comment>
<feature type="transmembrane region" description="Helical" evidence="10">
    <location>
        <begin position="140"/>
        <end position="157"/>
    </location>
</feature>
<keyword evidence="8" id="KW-1015">Disulfide bond</keyword>
<feature type="transmembrane region" description="Helical" evidence="10">
    <location>
        <begin position="177"/>
        <end position="197"/>
    </location>
</feature>
<keyword evidence="5 10" id="KW-1133">Transmembrane helix</keyword>
<keyword evidence="4" id="KW-0874">Quinone</keyword>
<reference evidence="12 13" key="1">
    <citation type="submission" date="2023-11" db="EMBL/GenBank/DDBJ databases">
        <authorList>
            <person name="Xu M."/>
            <person name="Jiang T."/>
        </authorList>
    </citation>
    <scope>NUCLEOTIDE SEQUENCE [LARGE SCALE GENOMIC DNA]</scope>
    <source>
        <strain evidence="12 13">SD</strain>
    </source>
</reference>
<sequence>MSTAQPLPSRPDSPPSGRGIGVLLLAAGLVGLAVSGELAIEKLRLLENPLYVPPCSLGESVDCGTIMTSDQAEALFGIPNPFLGLAGFGGLLTAGLALVGGARPGRSFWIALQLGLTFAVLFVHWLIFQALYRIEAVCPFCMAMWAVTIPAFAYVTLRNLEGAASGSSRLASAARVLRGNHAIVVTTWLLLVAGLVAERFWAPWGSIFG</sequence>
<feature type="domain" description="Vitamin K epoxide reductase" evidence="11">
    <location>
        <begin position="17"/>
        <end position="159"/>
    </location>
</feature>
<feature type="transmembrane region" description="Helical" evidence="10">
    <location>
        <begin position="108"/>
        <end position="128"/>
    </location>
</feature>
<dbReference type="EMBL" id="JAXAVX010000012">
    <property type="protein sequence ID" value="MDX8153313.1"/>
    <property type="molecule type" value="Genomic_DNA"/>
</dbReference>
<keyword evidence="6" id="KW-0560">Oxidoreductase</keyword>
<dbReference type="SMART" id="SM00756">
    <property type="entry name" value="VKc"/>
    <property type="match status" value="1"/>
</dbReference>
<evidence type="ECO:0000256" key="5">
    <source>
        <dbReference type="ARBA" id="ARBA00022989"/>
    </source>
</evidence>